<gene>
    <name evidence="2" type="ORF">pJE1_062</name>
</gene>
<protein>
    <submittedName>
        <fullName evidence="2">Uncharacterized protein</fullName>
    </submittedName>
</protein>
<organism evidence="2">
    <name type="scientific">Sphingomonas sp. JE1</name>
    <dbReference type="NCBI Taxonomy" id="1628059"/>
    <lineage>
        <taxon>Bacteria</taxon>
        <taxon>Pseudomonadati</taxon>
        <taxon>Pseudomonadota</taxon>
        <taxon>Alphaproteobacteria</taxon>
        <taxon>Sphingomonadales</taxon>
        <taxon>Sphingomonadaceae</taxon>
        <taxon>Sphingomonas</taxon>
    </lineage>
</organism>
<evidence type="ECO:0000256" key="1">
    <source>
        <dbReference type="SAM" id="MobiDB-lite"/>
    </source>
</evidence>
<evidence type="ECO:0000313" key="2">
    <source>
        <dbReference type="EMBL" id="AJW29484.1"/>
    </source>
</evidence>
<keyword evidence="2" id="KW-0614">Plasmid</keyword>
<dbReference type="EMBL" id="KM017071">
    <property type="protein sequence ID" value="AJW29484.1"/>
    <property type="molecule type" value="Genomic_DNA"/>
</dbReference>
<feature type="compositionally biased region" description="Basic and acidic residues" evidence="1">
    <location>
        <begin position="11"/>
        <end position="25"/>
    </location>
</feature>
<proteinExistence type="predicted"/>
<sequence>MAAVVTSLDMAAERRGTAQLDRRHDAPFDAAKMPVMGKAVSRTVAAEYIRHLQRRAHSGNLSRAAPPPS</sequence>
<accession>A0A0D4ZZ99</accession>
<reference evidence="2" key="1">
    <citation type="submission" date="2014-06" db="EMBL/GenBank/DDBJ databases">
        <title>Molecular and ecological studies on carbamate pesticide degrading bacteria isolated from agricultural soils.</title>
        <authorList>
            <person name="Kim D.-U."/>
            <person name="Ka J.-O."/>
        </authorList>
    </citation>
    <scope>NUCLEOTIDE SEQUENCE</scope>
    <source>
        <strain evidence="2">JE1</strain>
        <plasmid evidence="2">pJE1</plasmid>
    </source>
</reference>
<dbReference type="AlphaFoldDB" id="A0A0D4ZZ99"/>
<feature type="region of interest" description="Disordered" evidence="1">
    <location>
        <begin position="1"/>
        <end position="25"/>
    </location>
</feature>
<name>A0A0D4ZZ99_9SPHN</name>
<geneLocation type="plasmid" evidence="2">
    <name>pJE1</name>
</geneLocation>